<sequence>MQTKRVTNKEFGPMFKPIYTNEYINIKDILEHKVLTEDSQLIVFKIDSKHLAFSKHRMAFHHIAQGYVNKSPYMLTFCVICNSGMVMNPVVNNKMLHFYISGSYNGMLLMSDKETGSYWDHITGECISGKHKGCHLEILQSHQILTLKEVVEQYPDCLYGEEKMNFLQKSFAKFANRKADTKGNGFLPPGFKNSMPTTMDNRLPQMEMGLGIWGDKTARFYPSKIIKEHGNYLFDKLNGKDILVYISPTTDIPSAIYIKELNNLSFSEDTLILSNGNYIKGGNLYSSNETKLDVNKPNQVFLRWYGFVLTFPNCEVFHYPA</sequence>
<accession>A0ABY8MJG8</accession>
<keyword evidence="2" id="KW-1185">Reference proteome</keyword>
<dbReference type="EMBL" id="CP123443">
    <property type="protein sequence ID" value="WGK69745.1"/>
    <property type="molecule type" value="Genomic_DNA"/>
</dbReference>
<proteinExistence type="predicted"/>
<evidence type="ECO:0000313" key="2">
    <source>
        <dbReference type="Proteomes" id="UP001228690"/>
    </source>
</evidence>
<dbReference type="Pfam" id="PF11376">
    <property type="entry name" value="DUF3179"/>
    <property type="match status" value="1"/>
</dbReference>
<protein>
    <submittedName>
        <fullName evidence="1">DUF3179 domain-containing (Seleno)protein</fullName>
    </submittedName>
</protein>
<gene>
    <name evidence="1" type="ORF">P0082_02455</name>
</gene>
<dbReference type="RefSeq" id="WP_326927931.1">
    <property type="nucleotide sequence ID" value="NZ_CP123443.1"/>
</dbReference>
<reference evidence="1 2" key="1">
    <citation type="submission" date="2023-04" db="EMBL/GenBank/DDBJ databases">
        <title>Spirochaete genome identified in red abalone sample constitutes a novel genus.</title>
        <authorList>
            <person name="Sharma S.P."/>
            <person name="Purcell C.M."/>
            <person name="Hyde J.R."/>
            <person name="Severin A.J."/>
        </authorList>
    </citation>
    <scope>NUCLEOTIDE SEQUENCE [LARGE SCALE GENOMIC DNA]</scope>
    <source>
        <strain evidence="1 2">SP-2023</strain>
    </source>
</reference>
<dbReference type="InterPro" id="IPR021516">
    <property type="entry name" value="DUF3179"/>
</dbReference>
<organism evidence="1 2">
    <name type="scientific">Candidatus Haliotispira prima</name>
    <dbReference type="NCBI Taxonomy" id="3034016"/>
    <lineage>
        <taxon>Bacteria</taxon>
        <taxon>Pseudomonadati</taxon>
        <taxon>Spirochaetota</taxon>
        <taxon>Spirochaetia</taxon>
        <taxon>Spirochaetales</taxon>
        <taxon>Spirochaetaceae</taxon>
        <taxon>Candidatus Haliotispira</taxon>
    </lineage>
</organism>
<dbReference type="Proteomes" id="UP001228690">
    <property type="component" value="Chromosome"/>
</dbReference>
<name>A0ABY8MJG8_9SPIO</name>
<evidence type="ECO:0000313" key="1">
    <source>
        <dbReference type="EMBL" id="WGK69745.1"/>
    </source>
</evidence>